<evidence type="ECO:0000313" key="2">
    <source>
        <dbReference type="EMBL" id="BCU69433.1"/>
    </source>
</evidence>
<proteinExistence type="predicted"/>
<dbReference type="Gene3D" id="3.60.110.10">
    <property type="entry name" value="Carbon-nitrogen hydrolase"/>
    <property type="match status" value="1"/>
</dbReference>
<dbReference type="EMBL" id="AP024597">
    <property type="protein sequence ID" value="BCU69433.1"/>
    <property type="molecule type" value="Genomic_DNA"/>
</dbReference>
<feature type="domain" description="CN hydrolase" evidence="1">
    <location>
        <begin position="1"/>
        <end position="215"/>
    </location>
</feature>
<dbReference type="PANTHER" id="PTHR23088:SF27">
    <property type="entry name" value="DEAMINATED GLUTATHIONE AMIDASE"/>
    <property type="match status" value="1"/>
</dbReference>
<dbReference type="GeneID" id="66162487"/>
<name>A0A8D5ZE33_9CREN</name>
<dbReference type="Pfam" id="PF00795">
    <property type="entry name" value="CN_hydrolase"/>
    <property type="match status" value="1"/>
</dbReference>
<keyword evidence="3" id="KW-1185">Reference proteome</keyword>
<dbReference type="InterPro" id="IPR036526">
    <property type="entry name" value="C-N_Hydrolase_sf"/>
</dbReference>
<protein>
    <submittedName>
        <fullName evidence="2">Nitrilase</fullName>
    </submittedName>
</protein>
<gene>
    <name evidence="2" type="ORF">KN1_07300</name>
</gene>
<sequence>MKFAIVQPTNTFTAIQLTDEALKAGAEVILLPEKWVRHLDEVPLTDFQRLAKKYTSYVIPGAVEDGVSVISPVIDPNGEVKGIAKKIHLFEEEKNRLFPGSSTVIFTYRGIKIGIAICYDVDFPEVIRQMFAKGVEVVLVPSKIPQDGIELWREYLRVRVLENRIAIVNANTLQLPEYPGMSVVYIPMKKGRYVYAEKVAEMSSSENYLIIDINPLHYMDLRVSRLKEYSNFEINEIS</sequence>
<organism evidence="2 3">
    <name type="scientific">Stygiolobus caldivivus</name>
    <dbReference type="NCBI Taxonomy" id="2824673"/>
    <lineage>
        <taxon>Archaea</taxon>
        <taxon>Thermoproteota</taxon>
        <taxon>Thermoprotei</taxon>
        <taxon>Sulfolobales</taxon>
        <taxon>Sulfolobaceae</taxon>
        <taxon>Stygiolobus</taxon>
    </lineage>
</organism>
<evidence type="ECO:0000313" key="3">
    <source>
        <dbReference type="Proteomes" id="UP000825123"/>
    </source>
</evidence>
<dbReference type="InterPro" id="IPR001110">
    <property type="entry name" value="UPF0012_CS"/>
</dbReference>
<dbReference type="SUPFAM" id="SSF56317">
    <property type="entry name" value="Carbon-nitrogen hydrolase"/>
    <property type="match status" value="1"/>
</dbReference>
<accession>A0A8D5ZE33</accession>
<dbReference type="AlphaFoldDB" id="A0A8D5ZE33"/>
<dbReference type="CDD" id="cd07197">
    <property type="entry name" value="nitrilase"/>
    <property type="match status" value="1"/>
</dbReference>
<dbReference type="PROSITE" id="PS50263">
    <property type="entry name" value="CN_HYDROLASE"/>
    <property type="match status" value="1"/>
</dbReference>
<dbReference type="Proteomes" id="UP000825123">
    <property type="component" value="Chromosome"/>
</dbReference>
<dbReference type="InterPro" id="IPR003010">
    <property type="entry name" value="C-N_Hydrolase"/>
</dbReference>
<dbReference type="RefSeq" id="WP_221289463.1">
    <property type="nucleotide sequence ID" value="NZ_AP024597.1"/>
</dbReference>
<dbReference type="PROSITE" id="PS01227">
    <property type="entry name" value="UPF0012"/>
    <property type="match status" value="1"/>
</dbReference>
<dbReference type="KEGG" id="csty:KN1_07300"/>
<dbReference type="PANTHER" id="PTHR23088">
    <property type="entry name" value="NITRILASE-RELATED"/>
    <property type="match status" value="1"/>
</dbReference>
<evidence type="ECO:0000259" key="1">
    <source>
        <dbReference type="PROSITE" id="PS50263"/>
    </source>
</evidence>
<reference evidence="2 3" key="1">
    <citation type="submission" date="2021-04" db="EMBL/GenBank/DDBJ databases">
        <title>Complete genome sequence of Stygiolobus sp. KN-1.</title>
        <authorList>
            <person name="Nakamura K."/>
            <person name="Sakai H."/>
            <person name="Kurosawa N."/>
        </authorList>
    </citation>
    <scope>NUCLEOTIDE SEQUENCE [LARGE SCALE GENOMIC DNA]</scope>
    <source>
        <strain evidence="2 3">KN-1</strain>
    </source>
</reference>